<sequence length="454" mass="51752">MLPLCLPAPCTAAASKAYIIMFSNQHKALYLLYFVMLLLVVPHAGFSGDVDCWWRWSDYILQEGLPNIYQFPDVNYNPLYPYVLWLYTKLMGTHEKIMHYRHALKGFTLLFDFAGAFAAVSLAKGKERRFMLALLLLFNVGYMYNTLAWEQIDAIYTFLGFMAVLLALRGNTVVSVLCLLLALNTKAQSIIFLPPLLLLWLPQWLRSARRQVVPALGIAAVVQVLILAPFIWFGSVNYGPRIAQINLHAADMYPHLYVGANNLWTIIAPDSPLKLLESWTDLAVAHGLTYRQWGMLMFMAASAVALLPLLALAWRSWRANRLLERSELALVLLSFGIIPLLSTYFNTQMHERYWHPAILFLAAYAFLTRRYWLYVVLSIAYFLQLESILHYLELRKYTVLLFDKYFIAGLFTLLIVGAMVELYWQALRTLRASGQRATDTAPSVSPTQAAPSLS</sequence>
<dbReference type="AlphaFoldDB" id="A0A9X0L3L7"/>
<feature type="transmembrane region" description="Helical" evidence="1">
    <location>
        <begin position="293"/>
        <end position="314"/>
    </location>
</feature>
<gene>
    <name evidence="2" type="ORF">ASU33_04725</name>
</gene>
<feature type="transmembrane region" description="Helical" evidence="1">
    <location>
        <begin position="28"/>
        <end position="46"/>
    </location>
</feature>
<proteinExistence type="predicted"/>
<feature type="transmembrane region" description="Helical" evidence="1">
    <location>
        <begin position="130"/>
        <end position="149"/>
    </location>
</feature>
<dbReference type="EMBL" id="LNAL01000008">
    <property type="protein sequence ID" value="KUG06650.1"/>
    <property type="molecule type" value="Genomic_DNA"/>
</dbReference>
<evidence type="ECO:0000256" key="1">
    <source>
        <dbReference type="SAM" id="Phobius"/>
    </source>
</evidence>
<evidence type="ECO:0000313" key="2">
    <source>
        <dbReference type="EMBL" id="KUG06650.1"/>
    </source>
</evidence>
<reference evidence="2 3" key="1">
    <citation type="submission" date="2015-11" db="EMBL/GenBank/DDBJ databases">
        <title>Solirubrum puertoriconensis gen. nov. an environmental bacteria isolated in Puerto Rico.</title>
        <authorList>
            <person name="Cuebas-Irizarry M.F."/>
            <person name="Montalvo-Rodriguez R."/>
        </authorList>
    </citation>
    <scope>NUCLEOTIDE SEQUENCE [LARGE SCALE GENOMIC DNA]</scope>
    <source>
        <strain evidence="2 3">MC1A</strain>
    </source>
</reference>
<feature type="transmembrane region" description="Helical" evidence="1">
    <location>
        <begin position="404"/>
        <end position="424"/>
    </location>
</feature>
<keyword evidence="1" id="KW-0472">Membrane</keyword>
<organism evidence="2 3">
    <name type="scientific">Solirubrum puertoriconensis</name>
    <dbReference type="NCBI Taxonomy" id="1751427"/>
    <lineage>
        <taxon>Bacteria</taxon>
        <taxon>Pseudomonadati</taxon>
        <taxon>Bacteroidota</taxon>
        <taxon>Cytophagia</taxon>
        <taxon>Cytophagales</taxon>
    </lineage>
</organism>
<feature type="transmembrane region" description="Helical" evidence="1">
    <location>
        <begin position="326"/>
        <end position="346"/>
    </location>
</feature>
<feature type="transmembrane region" description="Helical" evidence="1">
    <location>
        <begin position="103"/>
        <end position="123"/>
    </location>
</feature>
<name>A0A9X0L3L7_SOLP1</name>
<comment type="caution">
    <text evidence="2">The sequence shown here is derived from an EMBL/GenBank/DDBJ whole genome shotgun (WGS) entry which is preliminary data.</text>
</comment>
<feature type="transmembrane region" description="Helical" evidence="1">
    <location>
        <begin position="372"/>
        <end position="392"/>
    </location>
</feature>
<keyword evidence="1" id="KW-0812">Transmembrane</keyword>
<dbReference type="Proteomes" id="UP000054223">
    <property type="component" value="Unassembled WGS sequence"/>
</dbReference>
<feature type="transmembrane region" description="Helical" evidence="1">
    <location>
        <begin position="155"/>
        <end position="183"/>
    </location>
</feature>
<accession>A0A9X0L3L7</accession>
<evidence type="ECO:0000313" key="3">
    <source>
        <dbReference type="Proteomes" id="UP000054223"/>
    </source>
</evidence>
<keyword evidence="3" id="KW-1185">Reference proteome</keyword>
<evidence type="ECO:0008006" key="4">
    <source>
        <dbReference type="Google" id="ProtNLM"/>
    </source>
</evidence>
<feature type="transmembrane region" description="Helical" evidence="1">
    <location>
        <begin position="212"/>
        <end position="233"/>
    </location>
</feature>
<protein>
    <recommendedName>
        <fullName evidence="4">DUF2029 domain-containing protein</fullName>
    </recommendedName>
</protein>
<keyword evidence="1" id="KW-1133">Transmembrane helix</keyword>